<dbReference type="AlphaFoldDB" id="A0A820JVW6"/>
<dbReference type="GO" id="GO:0008270">
    <property type="term" value="F:zinc ion binding"/>
    <property type="evidence" value="ECO:0007669"/>
    <property type="project" value="UniProtKB-KW"/>
</dbReference>
<comment type="caution">
    <text evidence="3">The sequence shown here is derived from an EMBL/GenBank/DDBJ whole genome shotgun (WGS) entry which is preliminary data.</text>
</comment>
<sequence>MIINTNRPADILEGTCECVAGNGPRAACKHSAALSFALLNYDQNKLYEAYTQRLQQWH</sequence>
<dbReference type="InterPro" id="IPR007527">
    <property type="entry name" value="Znf_SWIM"/>
</dbReference>
<keyword evidence="1" id="KW-0862">Zinc</keyword>
<accession>A0A820JVW6</accession>
<proteinExistence type="predicted"/>
<feature type="domain" description="SWIM-type" evidence="2">
    <location>
        <begin position="1"/>
        <end position="39"/>
    </location>
</feature>
<name>A0A820JVW6_9BILA</name>
<evidence type="ECO:0000256" key="1">
    <source>
        <dbReference type="PROSITE-ProRule" id="PRU00325"/>
    </source>
</evidence>
<evidence type="ECO:0000313" key="3">
    <source>
        <dbReference type="EMBL" id="CAF4333891.1"/>
    </source>
</evidence>
<organism evidence="3 4">
    <name type="scientific">Adineta steineri</name>
    <dbReference type="NCBI Taxonomy" id="433720"/>
    <lineage>
        <taxon>Eukaryota</taxon>
        <taxon>Metazoa</taxon>
        <taxon>Spiralia</taxon>
        <taxon>Gnathifera</taxon>
        <taxon>Rotifera</taxon>
        <taxon>Eurotatoria</taxon>
        <taxon>Bdelloidea</taxon>
        <taxon>Adinetida</taxon>
        <taxon>Adinetidae</taxon>
        <taxon>Adineta</taxon>
    </lineage>
</organism>
<keyword evidence="1" id="KW-0863">Zinc-finger</keyword>
<reference evidence="3" key="1">
    <citation type="submission" date="2021-02" db="EMBL/GenBank/DDBJ databases">
        <authorList>
            <person name="Nowell W R."/>
        </authorList>
    </citation>
    <scope>NUCLEOTIDE SEQUENCE</scope>
</reference>
<protein>
    <recommendedName>
        <fullName evidence="2">SWIM-type domain-containing protein</fullName>
    </recommendedName>
</protein>
<feature type="non-terminal residue" evidence="3">
    <location>
        <position position="58"/>
    </location>
</feature>
<dbReference type="Proteomes" id="UP000663881">
    <property type="component" value="Unassembled WGS sequence"/>
</dbReference>
<dbReference type="EMBL" id="CAJOAY010019849">
    <property type="protein sequence ID" value="CAF4333891.1"/>
    <property type="molecule type" value="Genomic_DNA"/>
</dbReference>
<gene>
    <name evidence="3" type="ORF">OKA104_LOCUS47916</name>
</gene>
<keyword evidence="1" id="KW-0479">Metal-binding</keyword>
<evidence type="ECO:0000313" key="4">
    <source>
        <dbReference type="Proteomes" id="UP000663881"/>
    </source>
</evidence>
<evidence type="ECO:0000259" key="2">
    <source>
        <dbReference type="PROSITE" id="PS50966"/>
    </source>
</evidence>
<dbReference type="PROSITE" id="PS50966">
    <property type="entry name" value="ZF_SWIM"/>
    <property type="match status" value="1"/>
</dbReference>